<dbReference type="HOGENOM" id="CLU_091014_1_0_5"/>
<protein>
    <recommendedName>
        <fullName evidence="4">Outer membrane lipoprotein carrier protein LolA</fullName>
    </recommendedName>
</protein>
<evidence type="ECO:0000313" key="3">
    <source>
        <dbReference type="Proteomes" id="UP000006377"/>
    </source>
</evidence>
<dbReference type="STRING" id="402881.Plav_1495"/>
<evidence type="ECO:0000313" key="2">
    <source>
        <dbReference type="EMBL" id="ABS63114.1"/>
    </source>
</evidence>
<name>A7HT81_PARL1</name>
<feature type="signal peptide" evidence="1">
    <location>
        <begin position="1"/>
        <end position="20"/>
    </location>
</feature>
<reference evidence="2 3" key="1">
    <citation type="journal article" date="2011" name="Stand. Genomic Sci.">
        <title>Complete genome sequence of Parvibaculum lavamentivorans type strain (DS-1(T)).</title>
        <authorList>
            <person name="Schleheck D."/>
            <person name="Weiss M."/>
            <person name="Pitluck S."/>
            <person name="Bruce D."/>
            <person name="Land M.L."/>
            <person name="Han S."/>
            <person name="Saunders E."/>
            <person name="Tapia R."/>
            <person name="Detter C."/>
            <person name="Brettin T."/>
            <person name="Han J."/>
            <person name="Woyke T."/>
            <person name="Goodwin L."/>
            <person name="Pennacchio L."/>
            <person name="Nolan M."/>
            <person name="Cook A.M."/>
            <person name="Kjelleberg S."/>
            <person name="Thomas T."/>
        </authorList>
    </citation>
    <scope>NUCLEOTIDE SEQUENCE [LARGE SCALE GENOMIC DNA]</scope>
    <source>
        <strain evidence="3">DS-1 / DSM 13023 / NCIMB 13966</strain>
    </source>
</reference>
<proteinExistence type="predicted"/>
<dbReference type="Gene3D" id="2.50.20.10">
    <property type="entry name" value="Lipoprotein localisation LolA/LolB/LppX"/>
    <property type="match status" value="1"/>
</dbReference>
<evidence type="ECO:0008006" key="4">
    <source>
        <dbReference type="Google" id="ProtNLM"/>
    </source>
</evidence>
<feature type="chain" id="PRO_5002710463" description="Outer membrane lipoprotein carrier protein LolA" evidence="1">
    <location>
        <begin position="21"/>
        <end position="188"/>
    </location>
</feature>
<dbReference type="Proteomes" id="UP000006377">
    <property type="component" value="Chromosome"/>
</dbReference>
<dbReference type="EMBL" id="CP000774">
    <property type="protein sequence ID" value="ABS63114.1"/>
    <property type="molecule type" value="Genomic_DNA"/>
</dbReference>
<keyword evidence="3" id="KW-1185">Reference proteome</keyword>
<dbReference type="RefSeq" id="WP_012110398.1">
    <property type="nucleotide sequence ID" value="NC_009719.1"/>
</dbReference>
<gene>
    <name evidence="2" type="ordered locus">Plav_1495</name>
</gene>
<dbReference type="InterPro" id="IPR004564">
    <property type="entry name" value="OM_lipoprot_carrier_LolA-like"/>
</dbReference>
<sequence>MRRALLVGLTVVPLALPAQAATCPMPDEIREEAVTRSFTQERHIEGMSRPLKSEGVLRAEDGRIAWHMLKPFDVETVITAEGITEAVDGGAPQPVSAGPANMGAGIARAAAALMRGQWTELETIFDVSPPVILESGEWKIMLTPVQERMKSVLGTIMVRGCEDVTHVEIGGESGDRQVIEFAPADVAP</sequence>
<dbReference type="KEGG" id="pla:Plav_1495"/>
<evidence type="ECO:0000256" key="1">
    <source>
        <dbReference type="SAM" id="SignalP"/>
    </source>
</evidence>
<accession>A7HT81</accession>
<keyword evidence="1" id="KW-0732">Signal</keyword>
<dbReference type="eggNOG" id="COG2834">
    <property type="taxonomic scope" value="Bacteria"/>
</dbReference>
<organism evidence="2 3">
    <name type="scientific">Parvibaculum lavamentivorans (strain DS-1 / DSM 13023 / NCIMB 13966)</name>
    <dbReference type="NCBI Taxonomy" id="402881"/>
    <lineage>
        <taxon>Bacteria</taxon>
        <taxon>Pseudomonadati</taxon>
        <taxon>Pseudomonadota</taxon>
        <taxon>Alphaproteobacteria</taxon>
        <taxon>Hyphomicrobiales</taxon>
        <taxon>Parvibaculaceae</taxon>
        <taxon>Parvibaculum</taxon>
    </lineage>
</organism>
<dbReference type="Pfam" id="PF19574">
    <property type="entry name" value="LolA_3"/>
    <property type="match status" value="1"/>
</dbReference>
<dbReference type="OrthoDB" id="5700849at2"/>
<dbReference type="AlphaFoldDB" id="A7HT81"/>